<dbReference type="Pfam" id="PF00072">
    <property type="entry name" value="Response_reg"/>
    <property type="match status" value="1"/>
</dbReference>
<dbReference type="InterPro" id="IPR001789">
    <property type="entry name" value="Sig_transdc_resp-reg_receiver"/>
</dbReference>
<dbReference type="RefSeq" id="WP_039573643.1">
    <property type="nucleotide sequence ID" value="NZ_CP009122.1"/>
</dbReference>
<dbReference type="KEGG" id="sphk:SKP52_08030"/>
<organism evidence="4 5">
    <name type="scientific">Sphingopyxis fribergensis</name>
    <dbReference type="NCBI Taxonomy" id="1515612"/>
    <lineage>
        <taxon>Bacteria</taxon>
        <taxon>Pseudomonadati</taxon>
        <taxon>Pseudomonadota</taxon>
        <taxon>Alphaproteobacteria</taxon>
        <taxon>Sphingomonadales</taxon>
        <taxon>Sphingomonadaceae</taxon>
        <taxon>Sphingopyxis</taxon>
    </lineage>
</organism>
<keyword evidence="5" id="KW-1185">Reference proteome</keyword>
<dbReference type="Gene3D" id="3.40.50.2300">
    <property type="match status" value="1"/>
</dbReference>
<dbReference type="InterPro" id="IPR050595">
    <property type="entry name" value="Bact_response_regulator"/>
</dbReference>
<dbReference type="HOGENOM" id="CLU_000445_69_8_5"/>
<feature type="modified residue" description="4-aspartylphosphate" evidence="2">
    <location>
        <position position="55"/>
    </location>
</feature>
<proteinExistence type="predicted"/>
<dbReference type="OrthoDB" id="9782655at2"/>
<evidence type="ECO:0000256" key="1">
    <source>
        <dbReference type="ARBA" id="ARBA00022553"/>
    </source>
</evidence>
<dbReference type="PANTHER" id="PTHR44591:SF25">
    <property type="entry name" value="CHEMOTAXIS TWO-COMPONENT RESPONSE REGULATOR"/>
    <property type="match status" value="1"/>
</dbReference>
<evidence type="ECO:0000259" key="3">
    <source>
        <dbReference type="PROSITE" id="PS50110"/>
    </source>
</evidence>
<sequence>MPQEPVIAIVDDDAAIREALSDLLTVSGLDCVAYDGALAFLSDLPHRRFACLVTDIRMPGMNGLELIERLHSAGSTLPVVVLTSVRDARMRDRALALGTFDWLMKPVTDHRLLRVLGSAIGTDDAP</sequence>
<feature type="domain" description="Response regulatory" evidence="3">
    <location>
        <begin position="6"/>
        <end position="120"/>
    </location>
</feature>
<dbReference type="InterPro" id="IPR011006">
    <property type="entry name" value="CheY-like_superfamily"/>
</dbReference>
<dbReference type="GO" id="GO:0000160">
    <property type="term" value="P:phosphorelay signal transduction system"/>
    <property type="evidence" value="ECO:0007669"/>
    <property type="project" value="InterPro"/>
</dbReference>
<evidence type="ECO:0000313" key="5">
    <source>
        <dbReference type="Proteomes" id="UP000030907"/>
    </source>
</evidence>
<evidence type="ECO:0000256" key="2">
    <source>
        <dbReference type="PROSITE-ProRule" id="PRU00169"/>
    </source>
</evidence>
<gene>
    <name evidence="4" type="ORF">SKP52_08030</name>
</gene>
<name>A0A0A7PES2_9SPHN</name>
<protein>
    <recommendedName>
        <fullName evidence="3">Response regulatory domain-containing protein</fullName>
    </recommendedName>
</protein>
<dbReference type="Proteomes" id="UP000030907">
    <property type="component" value="Chromosome"/>
</dbReference>
<evidence type="ECO:0000313" key="4">
    <source>
        <dbReference type="EMBL" id="AJA08525.1"/>
    </source>
</evidence>
<dbReference type="PROSITE" id="PS50110">
    <property type="entry name" value="RESPONSE_REGULATORY"/>
    <property type="match status" value="1"/>
</dbReference>
<dbReference type="SMART" id="SM00448">
    <property type="entry name" value="REC"/>
    <property type="match status" value="1"/>
</dbReference>
<dbReference type="PANTHER" id="PTHR44591">
    <property type="entry name" value="STRESS RESPONSE REGULATOR PROTEIN 1"/>
    <property type="match status" value="1"/>
</dbReference>
<reference evidence="4 5" key="1">
    <citation type="journal article" date="2015" name="Int. J. Syst. Evol. Microbiol.">
        <title>Description of Sphingopyxis fribergensis sp. nov. - a soil bacterium with the ability to degrade styrene and phenylacetic acid.</title>
        <authorList>
            <person name="Oelschlagel M."/>
            <person name="Ruckert C."/>
            <person name="Kalinowski J."/>
            <person name="Schmidt G."/>
            <person name="Schlomann M."/>
            <person name="Tischler D."/>
        </authorList>
    </citation>
    <scope>NUCLEOTIDE SEQUENCE [LARGE SCALE GENOMIC DNA]</scope>
    <source>
        <strain evidence="4 5">Kp5.2</strain>
    </source>
</reference>
<dbReference type="EMBL" id="CP009122">
    <property type="protein sequence ID" value="AJA08525.1"/>
    <property type="molecule type" value="Genomic_DNA"/>
</dbReference>
<accession>A0A0A7PES2</accession>
<dbReference type="SUPFAM" id="SSF52172">
    <property type="entry name" value="CheY-like"/>
    <property type="match status" value="1"/>
</dbReference>
<dbReference type="STRING" id="1515612.SKP52_08030"/>
<keyword evidence="1 2" id="KW-0597">Phosphoprotein</keyword>
<dbReference type="AlphaFoldDB" id="A0A0A7PES2"/>